<dbReference type="SUPFAM" id="SSF102405">
    <property type="entry name" value="MCP/YpsA-like"/>
    <property type="match status" value="1"/>
</dbReference>
<sequence length="366" mass="40674">MSAIEKIALTKIKGIGPKYSRLLLAYFGNVADLFASSTQELKSIPGLSSSIIQQIQSKACFQEAEEELHHIEKHGIDLLWLEDKAYPQRLRHCDDAPLVIYSYGNADYNNQKVISIVGTRNATHYGKRIIDELLEGIRDLDVLVVSGLAMGVDVMAHLGIVQRNISNIAVLGHGLSRIYPAHHRDVSREIINNGALLTEFTFNTIPDKNNFPMRNRIIAGMADVTVVVEAGEKGGALITAGLANDYNRDVCAYPGAVDQLYSAGCNLLIKNNQAHLIRNSLDLLDLMQWHDIDNGKKEKGIQLSLMPDLSDDQRIVHEFLRESDEASVDEIAFHSDWPQSKLAIVLLEMEMAEHIVALPGKVYKNN</sequence>
<reference evidence="4" key="1">
    <citation type="submission" date="2020-06" db="EMBL/GenBank/DDBJ databases">
        <authorList>
            <person name="Dong N."/>
        </authorList>
    </citation>
    <scope>NUCLEOTIDE SEQUENCE</scope>
    <source>
        <strain evidence="4">R1692</strain>
    </source>
</reference>
<organism evidence="4 5">
    <name type="scientific">Sphingobacterium hotanense</name>
    <dbReference type="NCBI Taxonomy" id="649196"/>
    <lineage>
        <taxon>Bacteria</taxon>
        <taxon>Pseudomonadati</taxon>
        <taxon>Bacteroidota</taxon>
        <taxon>Sphingobacteriia</taxon>
        <taxon>Sphingobacteriales</taxon>
        <taxon>Sphingobacteriaceae</taxon>
        <taxon>Sphingobacterium</taxon>
    </lineage>
</organism>
<reference evidence="4" key="2">
    <citation type="journal article" date="2022" name="Sci. Total Environ.">
        <title>Prevalence, transmission, and molecular epidemiology of tet(X)-positive bacteria among humans, animals, and environmental niches in China: An epidemiological, and genomic-based study.</title>
        <authorList>
            <person name="Dong N."/>
            <person name="Zeng Y."/>
            <person name="Cai C."/>
            <person name="Sun C."/>
            <person name="Lu J."/>
            <person name="Liu C."/>
            <person name="Zhou H."/>
            <person name="Sun Q."/>
            <person name="Shu L."/>
            <person name="Wang H."/>
            <person name="Wang Y."/>
            <person name="Wang S."/>
            <person name="Wu C."/>
            <person name="Chan E.W."/>
            <person name="Chen G."/>
            <person name="Shen Z."/>
            <person name="Chen S."/>
            <person name="Zhang R."/>
        </authorList>
    </citation>
    <scope>NUCLEOTIDE SEQUENCE</scope>
    <source>
        <strain evidence="4">R1692</strain>
    </source>
</reference>
<feature type="domain" description="Smf/DprA SLOG" evidence="2">
    <location>
        <begin position="78"/>
        <end position="286"/>
    </location>
</feature>
<feature type="domain" description="DprA winged helix" evidence="3">
    <location>
        <begin position="307"/>
        <end position="361"/>
    </location>
</feature>
<dbReference type="Gene3D" id="1.10.10.10">
    <property type="entry name" value="Winged helix-like DNA-binding domain superfamily/Winged helix DNA-binding domain"/>
    <property type="match status" value="1"/>
</dbReference>
<dbReference type="RefSeq" id="WP_286651878.1">
    <property type="nucleotide sequence ID" value="NZ_JACAGK010000047.1"/>
</dbReference>
<dbReference type="Pfam" id="PF02481">
    <property type="entry name" value="DNA_processg_A"/>
    <property type="match status" value="1"/>
</dbReference>
<name>A0ABT7NQC8_9SPHI</name>
<dbReference type="NCBIfam" id="TIGR00732">
    <property type="entry name" value="dprA"/>
    <property type="match status" value="1"/>
</dbReference>
<comment type="similarity">
    <text evidence="1">Belongs to the DprA/Smf family.</text>
</comment>
<dbReference type="Gene3D" id="3.40.50.450">
    <property type="match status" value="1"/>
</dbReference>
<proteinExistence type="inferred from homology"/>
<dbReference type="InterPro" id="IPR036388">
    <property type="entry name" value="WH-like_DNA-bd_sf"/>
</dbReference>
<dbReference type="EMBL" id="JACAGK010000047">
    <property type="protein sequence ID" value="MDM1049457.1"/>
    <property type="molecule type" value="Genomic_DNA"/>
</dbReference>
<evidence type="ECO:0000313" key="5">
    <source>
        <dbReference type="Proteomes" id="UP001170954"/>
    </source>
</evidence>
<dbReference type="Proteomes" id="UP001170954">
    <property type="component" value="Unassembled WGS sequence"/>
</dbReference>
<evidence type="ECO:0000256" key="1">
    <source>
        <dbReference type="ARBA" id="ARBA00006525"/>
    </source>
</evidence>
<evidence type="ECO:0000259" key="3">
    <source>
        <dbReference type="Pfam" id="PF17782"/>
    </source>
</evidence>
<dbReference type="InterPro" id="IPR057666">
    <property type="entry name" value="DrpA_SLOG"/>
</dbReference>
<keyword evidence="5" id="KW-1185">Reference proteome</keyword>
<dbReference type="Pfam" id="PF17782">
    <property type="entry name" value="WHD_DprA"/>
    <property type="match status" value="1"/>
</dbReference>
<accession>A0ABT7NQC8</accession>
<dbReference type="SUPFAM" id="SSF47781">
    <property type="entry name" value="RuvA domain 2-like"/>
    <property type="match status" value="1"/>
</dbReference>
<dbReference type="PANTHER" id="PTHR43022">
    <property type="entry name" value="PROTEIN SMF"/>
    <property type="match status" value="1"/>
</dbReference>
<dbReference type="InterPro" id="IPR003488">
    <property type="entry name" value="DprA"/>
</dbReference>
<dbReference type="InterPro" id="IPR010994">
    <property type="entry name" value="RuvA_2-like"/>
</dbReference>
<dbReference type="PANTHER" id="PTHR43022:SF1">
    <property type="entry name" value="PROTEIN SMF"/>
    <property type="match status" value="1"/>
</dbReference>
<dbReference type="Pfam" id="PF14520">
    <property type="entry name" value="HHH_5"/>
    <property type="match status" value="1"/>
</dbReference>
<evidence type="ECO:0000313" key="4">
    <source>
        <dbReference type="EMBL" id="MDM1049457.1"/>
    </source>
</evidence>
<comment type="caution">
    <text evidence="4">The sequence shown here is derived from an EMBL/GenBank/DDBJ whole genome shotgun (WGS) entry which is preliminary data.</text>
</comment>
<evidence type="ECO:0000259" key="2">
    <source>
        <dbReference type="Pfam" id="PF02481"/>
    </source>
</evidence>
<dbReference type="InterPro" id="IPR041614">
    <property type="entry name" value="DprA_WH"/>
</dbReference>
<protein>
    <submittedName>
        <fullName evidence="4">DNA-protecting protein DprA</fullName>
    </submittedName>
</protein>
<gene>
    <name evidence="4" type="primary">dprA</name>
    <name evidence="4" type="ORF">HX018_14545</name>
</gene>